<dbReference type="EMBL" id="MU001513">
    <property type="protein sequence ID" value="KAF2438277.1"/>
    <property type="molecule type" value="Genomic_DNA"/>
</dbReference>
<feature type="compositionally biased region" description="Basic and acidic residues" evidence="1">
    <location>
        <begin position="312"/>
        <end position="327"/>
    </location>
</feature>
<feature type="domain" description="Tyrosine specific protein phosphatases" evidence="2">
    <location>
        <begin position="157"/>
        <end position="243"/>
    </location>
</feature>
<dbReference type="InterPro" id="IPR000387">
    <property type="entry name" value="Tyr_Pase_dom"/>
</dbReference>
<gene>
    <name evidence="3" type="ORF">P171DRAFT_424423</name>
</gene>
<dbReference type="Proteomes" id="UP000799764">
    <property type="component" value="Unassembled WGS sequence"/>
</dbReference>
<evidence type="ECO:0000259" key="2">
    <source>
        <dbReference type="PROSITE" id="PS50056"/>
    </source>
</evidence>
<dbReference type="PANTHER" id="PTHR31126:SF1">
    <property type="entry name" value="TYROSINE SPECIFIC PROTEIN PHOSPHATASES DOMAIN-CONTAINING PROTEIN"/>
    <property type="match status" value="1"/>
</dbReference>
<comment type="caution">
    <text evidence="3">The sequence shown here is derived from an EMBL/GenBank/DDBJ whole genome shotgun (WGS) entry which is preliminary data.</text>
</comment>
<dbReference type="PROSITE" id="PS00383">
    <property type="entry name" value="TYR_PHOSPHATASE_1"/>
    <property type="match status" value="1"/>
</dbReference>
<dbReference type="Pfam" id="PF13350">
    <property type="entry name" value="Y_phosphatase3"/>
    <property type="match status" value="1"/>
</dbReference>
<protein>
    <submittedName>
        <fullName evidence="3">Tyrosine-protein phosphatase</fullName>
    </submittedName>
</protein>
<dbReference type="OrthoDB" id="449382at2759"/>
<reference evidence="3" key="1">
    <citation type="journal article" date="2020" name="Stud. Mycol.">
        <title>101 Dothideomycetes genomes: a test case for predicting lifestyles and emergence of pathogens.</title>
        <authorList>
            <person name="Haridas S."/>
            <person name="Albert R."/>
            <person name="Binder M."/>
            <person name="Bloem J."/>
            <person name="Labutti K."/>
            <person name="Salamov A."/>
            <person name="Andreopoulos B."/>
            <person name="Baker S."/>
            <person name="Barry K."/>
            <person name="Bills G."/>
            <person name="Bluhm B."/>
            <person name="Cannon C."/>
            <person name="Castanera R."/>
            <person name="Culley D."/>
            <person name="Daum C."/>
            <person name="Ezra D."/>
            <person name="Gonzalez J."/>
            <person name="Henrissat B."/>
            <person name="Kuo A."/>
            <person name="Liang C."/>
            <person name="Lipzen A."/>
            <person name="Lutzoni F."/>
            <person name="Magnuson J."/>
            <person name="Mondo S."/>
            <person name="Nolan M."/>
            <person name="Ohm R."/>
            <person name="Pangilinan J."/>
            <person name="Park H.-J."/>
            <person name="Ramirez L."/>
            <person name="Alfaro M."/>
            <person name="Sun H."/>
            <person name="Tritt A."/>
            <person name="Yoshinaga Y."/>
            <person name="Zwiers L.-H."/>
            <person name="Turgeon B."/>
            <person name="Goodwin S."/>
            <person name="Spatafora J."/>
            <person name="Crous P."/>
            <person name="Grigoriev I."/>
        </authorList>
    </citation>
    <scope>NUCLEOTIDE SEQUENCE</scope>
    <source>
        <strain evidence="3">CBS 690.94</strain>
    </source>
</reference>
<organism evidence="3 4">
    <name type="scientific">Karstenula rhodostoma CBS 690.94</name>
    <dbReference type="NCBI Taxonomy" id="1392251"/>
    <lineage>
        <taxon>Eukaryota</taxon>
        <taxon>Fungi</taxon>
        <taxon>Dikarya</taxon>
        <taxon>Ascomycota</taxon>
        <taxon>Pezizomycotina</taxon>
        <taxon>Dothideomycetes</taxon>
        <taxon>Pleosporomycetidae</taxon>
        <taxon>Pleosporales</taxon>
        <taxon>Massarineae</taxon>
        <taxon>Didymosphaeriaceae</taxon>
        <taxon>Karstenula</taxon>
    </lineage>
</organism>
<dbReference type="SUPFAM" id="SSF52799">
    <property type="entry name" value="(Phosphotyrosine protein) phosphatases II"/>
    <property type="match status" value="1"/>
</dbReference>
<keyword evidence="4" id="KW-1185">Reference proteome</keyword>
<accession>A0A9P4U6R1</accession>
<dbReference type="InterPro" id="IPR016130">
    <property type="entry name" value="Tyr_Pase_AS"/>
</dbReference>
<evidence type="ECO:0000313" key="3">
    <source>
        <dbReference type="EMBL" id="KAF2438277.1"/>
    </source>
</evidence>
<proteinExistence type="predicted"/>
<dbReference type="Gene3D" id="3.90.190.10">
    <property type="entry name" value="Protein tyrosine phosphatase superfamily"/>
    <property type="match status" value="1"/>
</dbReference>
<feature type="region of interest" description="Disordered" evidence="1">
    <location>
        <begin position="308"/>
        <end position="327"/>
    </location>
</feature>
<dbReference type="AlphaFoldDB" id="A0A9P4U6R1"/>
<name>A0A9P4U6R1_9PLEO</name>
<evidence type="ECO:0000313" key="4">
    <source>
        <dbReference type="Proteomes" id="UP000799764"/>
    </source>
</evidence>
<evidence type="ECO:0000256" key="1">
    <source>
        <dbReference type="SAM" id="MobiDB-lite"/>
    </source>
</evidence>
<feature type="region of interest" description="Disordered" evidence="1">
    <location>
        <begin position="1"/>
        <end position="30"/>
    </location>
</feature>
<dbReference type="GO" id="GO:0004721">
    <property type="term" value="F:phosphoprotein phosphatase activity"/>
    <property type="evidence" value="ECO:0007669"/>
    <property type="project" value="InterPro"/>
</dbReference>
<sequence>MLSVKAAEVVSPNATPQPAVAPSRPPHPDSPLFHSIPGLSNFRDIGGWPISSSDGLTRRVRKGVLFRGSDTNRITPEGEEQLRQLGIKTDFDLRSKQQIEKTGGYKEIAGIERRWTPVFAEEQYTEEAARRRYEQYAGEGTEGIVTAFVEILTAGAPMFRTVLAHVLDSAAGASPPPAVFMHCTTGNNRTGVFIAMLLLLIGVKPEIVAHEYALSEAGLAPTRHVNVERLLKKGAFQERGPEEARRKCERMVGARKESMEALIAEVERTWEGPEGYFDAEVGLSHGEVERLREVFTVRITDERYARLKPTGRSREASKTRREAASEA</sequence>
<dbReference type="PROSITE" id="PS50056">
    <property type="entry name" value="TYR_PHOSPHATASE_2"/>
    <property type="match status" value="1"/>
</dbReference>
<dbReference type="PANTHER" id="PTHR31126">
    <property type="entry name" value="TYROSINE-PROTEIN PHOSPHATASE"/>
    <property type="match status" value="1"/>
</dbReference>
<dbReference type="InterPro" id="IPR029021">
    <property type="entry name" value="Prot-tyrosine_phosphatase-like"/>
</dbReference>
<dbReference type="InterPro" id="IPR026893">
    <property type="entry name" value="Tyr/Ser_Pase_IphP-type"/>
</dbReference>